<feature type="transmembrane region" description="Helical" evidence="11">
    <location>
        <begin position="253"/>
        <end position="274"/>
    </location>
</feature>
<evidence type="ECO:0000256" key="11">
    <source>
        <dbReference type="SAM" id="Phobius"/>
    </source>
</evidence>
<sequence length="403" mass="44452">MRIGQQYGSFCLRLGAIGFGAGSLVFTGLQIGAEIASAGPFRAITPSARLLLVTAQMHFIFLNSKDLELARHGALAKLGLMHMIATNLCEWIQALVEETKHEIAQLELHDHELNEEGILKTLLTDASPFLFPCTIEFSLICAVILFEMWKRIDKIIVVKSDGPMRSLHQLSIDCSNAHKGLFGGILVIAATVLSLIMFFVLKESKPTMAIEQVTALETAILITGTIASVSCAFKLRRLELKNTKPAPHLDSTLLAAAQVGVYLHCLFGAVGGILTMGPAWALSLATDFIALIQSTSQTLLVKIAWRRRSSSIAKPGKELMTFLIVVNIALWTVNTLEKSRADVRPDHLKFFGVWAWTIITHVSMPLAIFFRFHSAICLFEVKPYKLAIEYVNKSITDLSNNMF</sequence>
<feature type="transmembrane region" description="Helical" evidence="11">
    <location>
        <begin position="129"/>
        <end position="149"/>
    </location>
</feature>
<comment type="caution">
    <text evidence="12">The sequence shown here is derived from an EMBL/GenBank/DDBJ whole genome shotgun (WGS) entry which is preliminary data.</text>
</comment>
<keyword evidence="6" id="KW-0375">Hydrogen ion transport</keyword>
<reference evidence="12" key="1">
    <citation type="journal article" date="2023" name="bioRxiv">
        <title>Scaffold-level genome assemblies of two parasitoid biocontrol wasps reveal the parthenogenesis mechanism and an associated novel virus.</title>
        <authorList>
            <person name="Inwood S."/>
            <person name="Skelly J."/>
            <person name="Guhlin J."/>
            <person name="Harrop T."/>
            <person name="Goldson S."/>
            <person name="Dearden P."/>
        </authorList>
    </citation>
    <scope>NUCLEOTIDE SEQUENCE</scope>
    <source>
        <strain evidence="12">Irish</strain>
        <tissue evidence="12">Whole body</tissue>
    </source>
</reference>
<proteinExistence type="inferred from homology"/>
<dbReference type="PANTHER" id="PTHR21522">
    <property type="entry name" value="PROTON CHANNEL OTOP"/>
    <property type="match status" value="1"/>
</dbReference>
<feature type="transmembrane region" description="Helical" evidence="11">
    <location>
        <begin position="317"/>
        <end position="333"/>
    </location>
</feature>
<comment type="subcellular location">
    <subcellularLocation>
        <location evidence="1">Cell membrane</location>
        <topology evidence="1">Multi-pass membrane protein</topology>
    </subcellularLocation>
</comment>
<dbReference type="EMBL" id="JAQQBS010000001">
    <property type="protein sequence ID" value="KAK0177006.1"/>
    <property type="molecule type" value="Genomic_DNA"/>
</dbReference>
<dbReference type="Proteomes" id="UP001168990">
    <property type="component" value="Unassembled WGS sequence"/>
</dbReference>
<name>A0AA39FWR6_9HYME</name>
<evidence type="ECO:0000313" key="13">
    <source>
        <dbReference type="Proteomes" id="UP001168990"/>
    </source>
</evidence>
<dbReference type="InterPro" id="IPR004878">
    <property type="entry name" value="Otopetrin"/>
</dbReference>
<keyword evidence="3" id="KW-0813">Transport</keyword>
<keyword evidence="9 11" id="KW-0472">Membrane</keyword>
<evidence type="ECO:0000256" key="10">
    <source>
        <dbReference type="ARBA" id="ARBA00023303"/>
    </source>
</evidence>
<feature type="transmembrane region" description="Helical" evidence="11">
    <location>
        <begin position="12"/>
        <end position="31"/>
    </location>
</feature>
<comment type="similarity">
    <text evidence="2">Belongs to the otopetrin family.</text>
</comment>
<keyword evidence="4" id="KW-1003">Cell membrane</keyword>
<reference evidence="12" key="2">
    <citation type="submission" date="2023-03" db="EMBL/GenBank/DDBJ databases">
        <authorList>
            <person name="Inwood S.N."/>
            <person name="Skelly J.G."/>
            <person name="Guhlin J."/>
            <person name="Harrop T.W.R."/>
            <person name="Goldson S.G."/>
            <person name="Dearden P.K."/>
        </authorList>
    </citation>
    <scope>NUCLEOTIDE SEQUENCE</scope>
    <source>
        <strain evidence="12">Irish</strain>
        <tissue evidence="12">Whole body</tissue>
    </source>
</reference>
<evidence type="ECO:0000256" key="3">
    <source>
        <dbReference type="ARBA" id="ARBA00022448"/>
    </source>
</evidence>
<evidence type="ECO:0000313" key="12">
    <source>
        <dbReference type="EMBL" id="KAK0177006.1"/>
    </source>
</evidence>
<keyword evidence="13" id="KW-1185">Reference proteome</keyword>
<feature type="transmembrane region" description="Helical" evidence="11">
    <location>
        <begin position="213"/>
        <end position="233"/>
    </location>
</feature>
<evidence type="ECO:0000256" key="9">
    <source>
        <dbReference type="ARBA" id="ARBA00023136"/>
    </source>
</evidence>
<organism evidence="12 13">
    <name type="scientific">Microctonus aethiopoides</name>
    <dbReference type="NCBI Taxonomy" id="144406"/>
    <lineage>
        <taxon>Eukaryota</taxon>
        <taxon>Metazoa</taxon>
        <taxon>Ecdysozoa</taxon>
        <taxon>Arthropoda</taxon>
        <taxon>Hexapoda</taxon>
        <taxon>Insecta</taxon>
        <taxon>Pterygota</taxon>
        <taxon>Neoptera</taxon>
        <taxon>Endopterygota</taxon>
        <taxon>Hymenoptera</taxon>
        <taxon>Apocrita</taxon>
        <taxon>Ichneumonoidea</taxon>
        <taxon>Braconidae</taxon>
        <taxon>Euphorinae</taxon>
        <taxon>Microctonus</taxon>
    </lineage>
</organism>
<evidence type="ECO:0000256" key="5">
    <source>
        <dbReference type="ARBA" id="ARBA00022692"/>
    </source>
</evidence>
<evidence type="ECO:0000256" key="6">
    <source>
        <dbReference type="ARBA" id="ARBA00022781"/>
    </source>
</evidence>
<keyword evidence="10" id="KW-0407">Ion channel</keyword>
<evidence type="ECO:0000256" key="4">
    <source>
        <dbReference type="ARBA" id="ARBA00022475"/>
    </source>
</evidence>
<keyword evidence="7 11" id="KW-1133">Transmembrane helix</keyword>
<evidence type="ECO:0000256" key="1">
    <source>
        <dbReference type="ARBA" id="ARBA00004651"/>
    </source>
</evidence>
<evidence type="ECO:0000256" key="2">
    <source>
        <dbReference type="ARBA" id="ARBA00006513"/>
    </source>
</evidence>
<feature type="transmembrane region" description="Helical" evidence="11">
    <location>
        <begin position="353"/>
        <end position="372"/>
    </location>
</feature>
<dbReference type="GO" id="GO:0015252">
    <property type="term" value="F:proton channel activity"/>
    <property type="evidence" value="ECO:0007669"/>
    <property type="project" value="InterPro"/>
</dbReference>
<evidence type="ECO:0000256" key="8">
    <source>
        <dbReference type="ARBA" id="ARBA00023065"/>
    </source>
</evidence>
<feature type="transmembrane region" description="Helical" evidence="11">
    <location>
        <begin position="181"/>
        <end position="201"/>
    </location>
</feature>
<accession>A0AA39FWR6</accession>
<gene>
    <name evidence="12" type="ORF">PV328_001098</name>
</gene>
<dbReference type="Pfam" id="PF03189">
    <property type="entry name" value="Otopetrin"/>
    <property type="match status" value="2"/>
</dbReference>
<keyword evidence="8" id="KW-0406">Ion transport</keyword>
<keyword evidence="5 11" id="KW-0812">Transmembrane</keyword>
<protein>
    <submittedName>
        <fullName evidence="12">Uncharacterized protein</fullName>
    </submittedName>
</protein>
<dbReference type="PANTHER" id="PTHR21522:SF30">
    <property type="entry name" value="GH01206P"/>
    <property type="match status" value="1"/>
</dbReference>
<evidence type="ECO:0000256" key="7">
    <source>
        <dbReference type="ARBA" id="ARBA00022989"/>
    </source>
</evidence>
<dbReference type="GO" id="GO:0005886">
    <property type="term" value="C:plasma membrane"/>
    <property type="evidence" value="ECO:0007669"/>
    <property type="project" value="UniProtKB-SubCell"/>
</dbReference>
<dbReference type="AlphaFoldDB" id="A0AA39FWR6"/>